<accession>A0A8A0RS11</accession>
<dbReference type="GO" id="GO:0003676">
    <property type="term" value="F:nucleic acid binding"/>
    <property type="evidence" value="ECO:0007669"/>
    <property type="project" value="InterPro"/>
</dbReference>
<evidence type="ECO:0000313" key="2">
    <source>
        <dbReference type="EMBL" id="QSQ10288.1"/>
    </source>
</evidence>
<protein>
    <recommendedName>
        <fullName evidence="1">Integrase catalytic domain-containing protein</fullName>
    </recommendedName>
</protein>
<dbReference type="SUPFAM" id="SSF53098">
    <property type="entry name" value="Ribonuclease H-like"/>
    <property type="match status" value="1"/>
</dbReference>
<name>A0A8A0RS11_9FIRM</name>
<dbReference type="Pfam" id="PF13518">
    <property type="entry name" value="HTH_28"/>
    <property type="match status" value="1"/>
</dbReference>
<dbReference type="PROSITE" id="PS50994">
    <property type="entry name" value="INTEGRASE"/>
    <property type="match status" value="1"/>
</dbReference>
<dbReference type="InterPro" id="IPR036397">
    <property type="entry name" value="RNaseH_sf"/>
</dbReference>
<dbReference type="InterPro" id="IPR055247">
    <property type="entry name" value="InsJ-like_HTH"/>
</dbReference>
<dbReference type="InterPro" id="IPR012337">
    <property type="entry name" value="RNaseH-like_sf"/>
</dbReference>
<dbReference type="PANTHER" id="PTHR35004">
    <property type="entry name" value="TRANSPOSASE RV3428C-RELATED"/>
    <property type="match status" value="1"/>
</dbReference>
<evidence type="ECO:0000259" key="1">
    <source>
        <dbReference type="PROSITE" id="PS50994"/>
    </source>
</evidence>
<keyword evidence="3" id="KW-1185">Reference proteome</keyword>
<dbReference type="InterPro" id="IPR047797">
    <property type="entry name" value="ISNCY_transpos"/>
</dbReference>
<dbReference type="InterPro" id="IPR001584">
    <property type="entry name" value="Integrase_cat-core"/>
</dbReference>
<dbReference type="EMBL" id="CP059066">
    <property type="protein sequence ID" value="QSQ10288.1"/>
    <property type="molecule type" value="Genomic_DNA"/>
</dbReference>
<dbReference type="InterPro" id="IPR009057">
    <property type="entry name" value="Homeodomain-like_sf"/>
</dbReference>
<dbReference type="SUPFAM" id="SSF46689">
    <property type="entry name" value="Homeodomain-like"/>
    <property type="match status" value="1"/>
</dbReference>
<evidence type="ECO:0000313" key="3">
    <source>
        <dbReference type="Proteomes" id="UP000662904"/>
    </source>
</evidence>
<reference evidence="2" key="1">
    <citation type="submission" date="2020-07" db="EMBL/GenBank/DDBJ databases">
        <title>Koleobacter methoxysyntrophicus gen. nov., sp. nov., a novel anaerobic bacterium isolated from deep subsurface oil field and proposal of Koleobacterales ord. nov. in the phylum Firmicutes.</title>
        <authorList>
            <person name="Sakamoto S."/>
            <person name="Tamaki H."/>
        </authorList>
    </citation>
    <scope>NUCLEOTIDE SEQUENCE</scope>
    <source>
        <strain evidence="2">NRmbB1</strain>
    </source>
</reference>
<gene>
    <name evidence="2" type="ORF">H0A61_02689</name>
</gene>
<dbReference type="AlphaFoldDB" id="A0A8A0RS11"/>
<dbReference type="Proteomes" id="UP000662904">
    <property type="component" value="Chromosome"/>
</dbReference>
<proteinExistence type="predicted"/>
<dbReference type="PANTHER" id="PTHR35004:SF7">
    <property type="entry name" value="INTEGRASE PROTEIN"/>
    <property type="match status" value="1"/>
</dbReference>
<feature type="domain" description="Integrase catalytic" evidence="1">
    <location>
        <begin position="117"/>
        <end position="304"/>
    </location>
</feature>
<dbReference type="GO" id="GO:0015074">
    <property type="term" value="P:DNA integration"/>
    <property type="evidence" value="ECO:0007669"/>
    <property type="project" value="InterPro"/>
</dbReference>
<dbReference type="Gene3D" id="3.30.420.10">
    <property type="entry name" value="Ribonuclease H-like superfamily/Ribonuclease H"/>
    <property type="match status" value="1"/>
</dbReference>
<organism evidence="2 3">
    <name type="scientific">Koleobacter methoxysyntrophicus</name>
    <dbReference type="NCBI Taxonomy" id="2751313"/>
    <lineage>
        <taxon>Bacteria</taxon>
        <taxon>Bacillati</taxon>
        <taxon>Bacillota</taxon>
        <taxon>Clostridia</taxon>
        <taxon>Koleobacterales</taxon>
        <taxon>Koleobacteraceae</taxon>
        <taxon>Koleobacter</taxon>
    </lineage>
</organism>
<dbReference type="NCBIfam" id="NF033594">
    <property type="entry name" value="transpos_ISNCY_2"/>
    <property type="match status" value="1"/>
</dbReference>
<dbReference type="KEGG" id="kme:H0A61_02689"/>
<sequence>MAAEGRITIREAAESLGLSERQIKRLKKGVMEEGPAFLIHKNTGRKPQHAFTDEIKNKIIVLKQSDIYKDANFMHFVELLAEHEDISISYSCLHTILTNAGIKSPKKRRRFKSHRRRKRKPQEGLLIQMDASPFEWFGTDEKFTLHGAIDDATGKIVGLYLAKNECLQGYFEVTWQILTKYGIPVSIYADRHSIFLSPNASKLTIEDQLTGKVVNATQFGRAMNELGITLIPARSPQAKGRVERLWETLQSRLPIEFKIAGITTVDQANVFLLQYMDKFNSLFAVEAQVSESAYRPISDDVDIAHVLCVKYQRTVDNGGVFSFYGKHFKVVCDGAVPPRARIKVLVSPVFAVKAQYKDTVFDTIPYVKSKKTQKSKPVEKKTYSLPDSHYYKYGHSLVKKVSFEDSDRDILNMLEEIFLTNYA</sequence>